<feature type="transmembrane region" description="Helical" evidence="6">
    <location>
        <begin position="146"/>
        <end position="170"/>
    </location>
</feature>
<keyword evidence="6" id="KW-1133">Transmembrane helix</keyword>
<dbReference type="AlphaFoldDB" id="A0AAW1H4G8"/>
<feature type="coiled-coil region" evidence="5">
    <location>
        <begin position="94"/>
        <end position="128"/>
    </location>
</feature>
<organism evidence="8 9">
    <name type="scientific">Saponaria officinalis</name>
    <name type="common">Common soapwort</name>
    <name type="synonym">Lychnis saponaria</name>
    <dbReference type="NCBI Taxonomy" id="3572"/>
    <lineage>
        <taxon>Eukaryota</taxon>
        <taxon>Viridiplantae</taxon>
        <taxon>Streptophyta</taxon>
        <taxon>Embryophyta</taxon>
        <taxon>Tracheophyta</taxon>
        <taxon>Spermatophyta</taxon>
        <taxon>Magnoliopsida</taxon>
        <taxon>eudicotyledons</taxon>
        <taxon>Gunneridae</taxon>
        <taxon>Pentapetalae</taxon>
        <taxon>Caryophyllales</taxon>
        <taxon>Caryophyllaceae</taxon>
        <taxon>Caryophylleae</taxon>
        <taxon>Saponaria</taxon>
    </lineage>
</organism>
<evidence type="ECO:0000313" key="9">
    <source>
        <dbReference type="Proteomes" id="UP001443914"/>
    </source>
</evidence>
<keyword evidence="6" id="KW-0812">Transmembrane</keyword>
<evidence type="ECO:0000313" key="8">
    <source>
        <dbReference type="EMBL" id="KAK9669912.1"/>
    </source>
</evidence>
<protein>
    <recommendedName>
        <fullName evidence="7">GRF-type domain-containing protein</fullName>
    </recommendedName>
</protein>
<keyword evidence="1" id="KW-0479">Metal-binding</keyword>
<dbReference type="PROSITE" id="PS51999">
    <property type="entry name" value="ZF_GRF"/>
    <property type="match status" value="1"/>
</dbReference>
<evidence type="ECO:0000256" key="5">
    <source>
        <dbReference type="SAM" id="Coils"/>
    </source>
</evidence>
<keyword evidence="3" id="KW-0862">Zinc</keyword>
<keyword evidence="6" id="KW-0472">Membrane</keyword>
<evidence type="ECO:0000259" key="7">
    <source>
        <dbReference type="PROSITE" id="PS51999"/>
    </source>
</evidence>
<dbReference type="EMBL" id="JBDFQZ010000013">
    <property type="protein sequence ID" value="KAK9669912.1"/>
    <property type="molecule type" value="Genomic_DNA"/>
</dbReference>
<dbReference type="GO" id="GO:0008270">
    <property type="term" value="F:zinc ion binding"/>
    <property type="evidence" value="ECO:0007669"/>
    <property type="project" value="UniProtKB-KW"/>
</dbReference>
<keyword evidence="2 4" id="KW-0863">Zinc-finger</keyword>
<gene>
    <name evidence="8" type="ORF">RND81_13G163600</name>
</gene>
<accession>A0AAW1H4G8</accession>
<comment type="caution">
    <text evidence="8">The sequence shown here is derived from an EMBL/GenBank/DDBJ whole genome shotgun (WGS) entry which is preliminary data.</text>
</comment>
<evidence type="ECO:0000256" key="3">
    <source>
        <dbReference type="ARBA" id="ARBA00022833"/>
    </source>
</evidence>
<evidence type="ECO:0000256" key="1">
    <source>
        <dbReference type="ARBA" id="ARBA00022723"/>
    </source>
</evidence>
<proteinExistence type="predicted"/>
<dbReference type="Proteomes" id="UP001443914">
    <property type="component" value="Unassembled WGS sequence"/>
</dbReference>
<dbReference type="PANTHER" id="PTHR33248">
    <property type="entry name" value="ZINC ION-BINDING PROTEIN"/>
    <property type="match status" value="1"/>
</dbReference>
<evidence type="ECO:0000256" key="4">
    <source>
        <dbReference type="PROSITE-ProRule" id="PRU01343"/>
    </source>
</evidence>
<name>A0AAW1H4G8_SAPOF</name>
<keyword evidence="5" id="KW-0175">Coiled coil</keyword>
<keyword evidence="9" id="KW-1185">Reference proteome</keyword>
<dbReference type="InterPro" id="IPR010666">
    <property type="entry name" value="Znf_GRF"/>
</dbReference>
<evidence type="ECO:0000256" key="2">
    <source>
        <dbReference type="ARBA" id="ARBA00022771"/>
    </source>
</evidence>
<evidence type="ECO:0000256" key="6">
    <source>
        <dbReference type="SAM" id="Phobius"/>
    </source>
</evidence>
<reference evidence="8" key="1">
    <citation type="submission" date="2024-03" db="EMBL/GenBank/DDBJ databases">
        <title>WGS assembly of Saponaria officinalis var. Norfolk2.</title>
        <authorList>
            <person name="Jenkins J."/>
            <person name="Shu S."/>
            <person name="Grimwood J."/>
            <person name="Barry K."/>
            <person name="Goodstein D."/>
            <person name="Schmutz J."/>
            <person name="Leebens-Mack J."/>
            <person name="Osbourn A."/>
        </authorList>
    </citation>
    <scope>NUCLEOTIDE SEQUENCE [LARGE SCALE GENOMIC DNA]</scope>
    <source>
        <strain evidence="8">JIC</strain>
    </source>
</reference>
<sequence length="171" mass="19946">MFFLGRLSDFIRREPSSMSESSSRSSFEGPKKCYCGIPLAVVKSWTSENPGRKFEACKFYNPQTNFRGCRFFRWSDRTQTDWQREIINQLVYEKKILKSEVELVNQEVKWLREERAKLVSELQHVKQDDEEPVLQLRPRKSRCLPCLDCIGIAFVLFVVLVGVIVMVGMLG</sequence>
<feature type="domain" description="GRF-type" evidence="7">
    <location>
        <begin position="33"/>
        <end position="78"/>
    </location>
</feature>